<dbReference type="InterPro" id="IPR035398">
    <property type="entry name" value="Bac_rhamnosid_C"/>
</dbReference>
<evidence type="ECO:0000259" key="7">
    <source>
        <dbReference type="Pfam" id="PF17390"/>
    </source>
</evidence>
<dbReference type="Pfam" id="PF17389">
    <property type="entry name" value="Bac_rhamnosid6H"/>
    <property type="match status" value="1"/>
</dbReference>
<dbReference type="SUPFAM" id="SSF49265">
    <property type="entry name" value="Fibronectin type III"/>
    <property type="match status" value="1"/>
</dbReference>
<evidence type="ECO:0000259" key="4">
    <source>
        <dbReference type="Pfam" id="PF05592"/>
    </source>
</evidence>
<dbReference type="OrthoDB" id="9761045at2"/>
<protein>
    <recommendedName>
        <fullName evidence="2">alpha-L-rhamnosidase</fullName>
        <ecNumber evidence="2">3.2.1.40</ecNumber>
    </recommendedName>
</protein>
<dbReference type="Pfam" id="PF25788">
    <property type="entry name" value="Ig_Rha78A_N"/>
    <property type="match status" value="1"/>
</dbReference>
<evidence type="ECO:0000313" key="8">
    <source>
        <dbReference type="EMBL" id="REE92775.1"/>
    </source>
</evidence>
<dbReference type="PANTHER" id="PTHR33307">
    <property type="entry name" value="ALPHA-RHAMNOSIDASE (EUROFUNG)"/>
    <property type="match status" value="1"/>
</dbReference>
<dbReference type="RefSeq" id="WP_116187697.1">
    <property type="nucleotide sequence ID" value="NZ_QTTN01000003.1"/>
</dbReference>
<feature type="domain" description="Bacterial alpha-L-rhamnosidase N-terminal" evidence="5">
    <location>
        <begin position="147"/>
        <end position="314"/>
    </location>
</feature>
<dbReference type="InterPro" id="IPR036116">
    <property type="entry name" value="FN3_sf"/>
</dbReference>
<evidence type="ECO:0000256" key="3">
    <source>
        <dbReference type="ARBA" id="ARBA00022801"/>
    </source>
</evidence>
<name>A0A3D9SLK1_9BACL</name>
<dbReference type="Pfam" id="PF05592">
    <property type="entry name" value="Bac_rhamnosid"/>
    <property type="match status" value="1"/>
</dbReference>
<dbReference type="InterPro" id="IPR016007">
    <property type="entry name" value="Alpha_rhamnosid"/>
</dbReference>
<dbReference type="SUPFAM" id="SSF48208">
    <property type="entry name" value="Six-hairpin glycosidases"/>
    <property type="match status" value="1"/>
</dbReference>
<dbReference type="InterPro" id="IPR008928">
    <property type="entry name" value="6-hairpin_glycosidase_sf"/>
</dbReference>
<dbReference type="InterPro" id="IPR012341">
    <property type="entry name" value="6hp_glycosidase-like_sf"/>
</dbReference>
<evidence type="ECO:0000313" key="9">
    <source>
        <dbReference type="Proteomes" id="UP000256304"/>
    </source>
</evidence>
<dbReference type="InterPro" id="IPR013737">
    <property type="entry name" value="Bac_rhamnosid_N"/>
</dbReference>
<evidence type="ECO:0000256" key="2">
    <source>
        <dbReference type="ARBA" id="ARBA00012652"/>
    </source>
</evidence>
<dbReference type="InterPro" id="IPR008902">
    <property type="entry name" value="Rhamnosid_concanavalin"/>
</dbReference>
<gene>
    <name evidence="8" type="ORF">A8990_10373</name>
</gene>
<dbReference type="AlphaFoldDB" id="A0A3D9SLK1"/>
<keyword evidence="9" id="KW-1185">Reference proteome</keyword>
<keyword evidence="3" id="KW-0378">Hydrolase</keyword>
<dbReference type="GO" id="GO:0030596">
    <property type="term" value="F:alpha-L-rhamnosidase activity"/>
    <property type="evidence" value="ECO:0007669"/>
    <property type="project" value="UniProtKB-EC"/>
</dbReference>
<evidence type="ECO:0000256" key="1">
    <source>
        <dbReference type="ARBA" id="ARBA00001445"/>
    </source>
</evidence>
<dbReference type="InterPro" id="IPR003961">
    <property type="entry name" value="FN3_dom"/>
</dbReference>
<feature type="domain" description="Alpha-L-rhamnosidase six-hairpin glycosidase" evidence="6">
    <location>
        <begin position="429"/>
        <end position="782"/>
    </location>
</feature>
<comment type="catalytic activity">
    <reaction evidence="1">
        <text>Hydrolysis of terminal non-reducing alpha-L-rhamnose residues in alpha-L-rhamnosides.</text>
        <dbReference type="EC" id="3.2.1.40"/>
    </reaction>
</comment>
<dbReference type="InterPro" id="IPR013783">
    <property type="entry name" value="Ig-like_fold"/>
</dbReference>
<accession>A0A3D9SLK1</accession>
<dbReference type="GO" id="GO:0005975">
    <property type="term" value="P:carbohydrate metabolic process"/>
    <property type="evidence" value="ECO:0007669"/>
    <property type="project" value="InterPro"/>
</dbReference>
<feature type="domain" description="Alpha-L-rhamnosidase concanavalin-like" evidence="4">
    <location>
        <begin position="324"/>
        <end position="424"/>
    </location>
</feature>
<dbReference type="Proteomes" id="UP000256304">
    <property type="component" value="Unassembled WGS sequence"/>
</dbReference>
<dbReference type="PANTHER" id="PTHR33307:SF6">
    <property type="entry name" value="ALPHA-RHAMNOSIDASE (EUROFUNG)-RELATED"/>
    <property type="match status" value="1"/>
</dbReference>
<dbReference type="Pfam" id="PF08531">
    <property type="entry name" value="Bac_rhamnosid_N"/>
    <property type="match status" value="1"/>
</dbReference>
<evidence type="ECO:0000259" key="5">
    <source>
        <dbReference type="Pfam" id="PF08531"/>
    </source>
</evidence>
<dbReference type="Pfam" id="PF17390">
    <property type="entry name" value="Bac_rhamnosid_C"/>
    <property type="match status" value="1"/>
</dbReference>
<feature type="domain" description="Alpha-L-rhamnosidase C-terminal" evidence="7">
    <location>
        <begin position="784"/>
        <end position="857"/>
    </location>
</feature>
<dbReference type="CDD" id="cd00063">
    <property type="entry name" value="FN3"/>
    <property type="match status" value="1"/>
</dbReference>
<dbReference type="Gene3D" id="2.60.420.10">
    <property type="entry name" value="Maltose phosphorylase, domain 3"/>
    <property type="match status" value="1"/>
</dbReference>
<reference evidence="8 9" key="1">
    <citation type="submission" date="2018-08" db="EMBL/GenBank/DDBJ databases">
        <title>Genomic Encyclopedia of Type Strains, Phase III (KMG-III): the genomes of soil and plant-associated and newly described type strains.</title>
        <authorList>
            <person name="Whitman W."/>
        </authorList>
    </citation>
    <scope>NUCLEOTIDE SEQUENCE [LARGE SCALE GENOMIC DNA]</scope>
    <source>
        <strain evidence="8 9">CGMCC 1.10966</strain>
    </source>
</reference>
<proteinExistence type="predicted"/>
<dbReference type="Gene3D" id="1.50.10.10">
    <property type="match status" value="1"/>
</dbReference>
<dbReference type="Gene3D" id="2.60.120.260">
    <property type="entry name" value="Galactose-binding domain-like"/>
    <property type="match status" value="2"/>
</dbReference>
<dbReference type="Gene3D" id="2.60.40.10">
    <property type="entry name" value="Immunoglobulins"/>
    <property type="match status" value="1"/>
</dbReference>
<dbReference type="EC" id="3.2.1.40" evidence="2"/>
<organism evidence="8 9">
    <name type="scientific">Paenibacillus taihuensis</name>
    <dbReference type="NCBI Taxonomy" id="1156355"/>
    <lineage>
        <taxon>Bacteria</taxon>
        <taxon>Bacillati</taxon>
        <taxon>Bacillota</taxon>
        <taxon>Bacilli</taxon>
        <taxon>Bacillales</taxon>
        <taxon>Paenibacillaceae</taxon>
        <taxon>Paenibacillus</taxon>
    </lineage>
</organism>
<sequence length="901" mass="100752">MFGIYELRCDYRINPIGLGARIPRLSWKLQSDRRGTVQSAYRLQVSLGEQFDSIVWDSEVVRSEQSVHVEPQELAILPRTRYYYRVEAWNEAGEGSGWSETAFWETGLTDAGKWDADWIAAPEKIGGDVFPEAVPMLRRDFAIDGIVTSARIYATALGIYELELNGQRVGDSYFSPGWTSYDHRLQVQTYEVTELLQSGDNAIGAQLANGWYRGYLGWDGHRELYGSQTALLLQLHIELADGRSIVIASDDSWRAATGPILMSELYHGETYDANLEKEGWSQAGFDGSDWLPVKLIEHSKSILIPQENVPVRKIEELAPIAILHTPSGDTVLDMGQNMVGWVRFTVRGDEGQTVMLRHAEVLDKEGNFYNGNIRAAKQLITYTKKSNEPETFEPRFTFQGFRYVQLSGFGESVRPDDFIGVVLHSDMQMTGSFACSEPLVNQLQHNITWGLKGNFLDVPTDCPQRDERLGWTGDAQVFARTAGYLANVAPFFGKWLGDLSADQDPDGGVPFVVPNMLEKKPSLQNFGRPVNSAAWGDAAVIVPWTVYQCYGDKRILEDQYESMRAWVEYIRGQGGTESLWDTGFHFADWLALDGPDPNSPIGGTDMHYVATAYFSYSTSIVQKTADLLGRWDDARDYASLYDAIRSSFEAKYVQPSGEMTIPTQTAQVIGLYFGLLHGDAREKAISKLMELLEESDHHLKTGFVGTPYLNFALSENGQNDEAYKLLLQQDYPSWLYQVTKGATTIWEHWDGIKQDGSFWSDSMNSFNHYAYGAIGDWLYRNVAGIHMVEDQPGYKQIRIQPQPGPGLTWAEGKLETMYGTLISRWSREQFGSGGGMEVTVVIPPNTRAEIVLPGSASIEDITESGIALADAEGIQNIELTTAGLKLLAASGDYRFVYQTLS</sequence>
<dbReference type="PIRSF" id="PIRSF010631">
    <property type="entry name" value="A-rhamnsds"/>
    <property type="match status" value="1"/>
</dbReference>
<evidence type="ECO:0000259" key="6">
    <source>
        <dbReference type="Pfam" id="PF17389"/>
    </source>
</evidence>
<dbReference type="EMBL" id="QTTN01000003">
    <property type="protein sequence ID" value="REE92775.1"/>
    <property type="molecule type" value="Genomic_DNA"/>
</dbReference>
<comment type="caution">
    <text evidence="8">The sequence shown here is derived from an EMBL/GenBank/DDBJ whole genome shotgun (WGS) entry which is preliminary data.</text>
</comment>
<dbReference type="InterPro" id="IPR035396">
    <property type="entry name" value="Bac_rhamnosid6H"/>
</dbReference>